<sequence length="182" mass="18743">MKKKIMAALLTSAGLMAATSSASASDGTIQIDGLITPSTCKINGGANNIAVVLPTVRATALASVGAVAGRMPFTLALTDCPTSTGSPTRVGVYFEPGPTVNLASGRLIPDRGTGKASGVEVNVLNDQFRQIKIGSANPDSPLTNIDTGGNATLNYFAEYYAKDAVVESGLVNTRVQYSLVYQ</sequence>
<comment type="subcellular location">
    <subcellularLocation>
        <location evidence="1">Fimbrium</location>
    </subcellularLocation>
</comment>
<dbReference type="PANTHER" id="PTHR33420">
    <property type="entry name" value="FIMBRIAL SUBUNIT ELFA-RELATED"/>
    <property type="match status" value="1"/>
</dbReference>
<keyword evidence="4" id="KW-0281">Fimbrium</keyword>
<dbReference type="Proteomes" id="UP000494260">
    <property type="component" value="Unassembled WGS sequence"/>
</dbReference>
<feature type="signal peptide" evidence="5">
    <location>
        <begin position="1"/>
        <end position="24"/>
    </location>
</feature>
<dbReference type="Gene3D" id="2.60.40.1090">
    <property type="entry name" value="Fimbrial-type adhesion domain"/>
    <property type="match status" value="1"/>
</dbReference>
<gene>
    <name evidence="6" type="ORF">BLA18109_00500</name>
</gene>
<evidence type="ECO:0000313" key="7">
    <source>
        <dbReference type="Proteomes" id="UP000494260"/>
    </source>
</evidence>
<evidence type="ECO:0000256" key="3">
    <source>
        <dbReference type="ARBA" id="ARBA00022729"/>
    </source>
</evidence>
<keyword evidence="3 5" id="KW-0732">Signal</keyword>
<evidence type="ECO:0000256" key="4">
    <source>
        <dbReference type="ARBA" id="ARBA00023263"/>
    </source>
</evidence>
<reference evidence="6 7" key="1">
    <citation type="submission" date="2019-09" db="EMBL/GenBank/DDBJ databases">
        <authorList>
            <person name="Depoorter E."/>
        </authorList>
    </citation>
    <scope>NUCLEOTIDE SEQUENCE [LARGE SCALE GENOMIC DNA]</scope>
    <source>
        <strain evidence="6">R-18109</strain>
    </source>
</reference>
<name>A0A6P2T5T6_BURL3</name>
<dbReference type="InterPro" id="IPR050263">
    <property type="entry name" value="Bact_Fimbrial_Adh_Pro"/>
</dbReference>
<evidence type="ECO:0000256" key="1">
    <source>
        <dbReference type="ARBA" id="ARBA00004561"/>
    </source>
</evidence>
<proteinExistence type="inferred from homology"/>
<dbReference type="InterPro" id="IPR008966">
    <property type="entry name" value="Adhesion_dom_sf"/>
</dbReference>
<organism evidence="6 7">
    <name type="scientific">Burkholderia lata (strain ATCC 17760 / DSM 23089 / LMG 22485 / NCIMB 9086 / R18194 / 383)</name>
    <dbReference type="NCBI Taxonomy" id="482957"/>
    <lineage>
        <taxon>Bacteria</taxon>
        <taxon>Pseudomonadati</taxon>
        <taxon>Pseudomonadota</taxon>
        <taxon>Betaproteobacteria</taxon>
        <taxon>Burkholderiales</taxon>
        <taxon>Burkholderiaceae</taxon>
        <taxon>Burkholderia</taxon>
        <taxon>Burkholderia cepacia complex</taxon>
    </lineage>
</organism>
<dbReference type="AlphaFoldDB" id="A0A6P2T5T6"/>
<dbReference type="GO" id="GO:0009289">
    <property type="term" value="C:pilus"/>
    <property type="evidence" value="ECO:0007669"/>
    <property type="project" value="UniProtKB-SubCell"/>
</dbReference>
<evidence type="ECO:0000313" key="6">
    <source>
        <dbReference type="EMBL" id="VWC53655.1"/>
    </source>
</evidence>
<comment type="similarity">
    <text evidence="2">Belongs to the fimbrial protein family.</text>
</comment>
<dbReference type="InterPro" id="IPR039458">
    <property type="entry name" value="FimA-like"/>
</dbReference>
<dbReference type="Pfam" id="PF16970">
    <property type="entry name" value="FimA"/>
    <property type="match status" value="1"/>
</dbReference>
<dbReference type="GO" id="GO:0043709">
    <property type="term" value="P:cell adhesion involved in single-species biofilm formation"/>
    <property type="evidence" value="ECO:0007669"/>
    <property type="project" value="TreeGrafter"/>
</dbReference>
<feature type="chain" id="PRO_5026918035" evidence="5">
    <location>
        <begin position="25"/>
        <end position="182"/>
    </location>
</feature>
<dbReference type="PANTHER" id="PTHR33420:SF3">
    <property type="entry name" value="FIMBRIAL SUBUNIT ELFA"/>
    <property type="match status" value="1"/>
</dbReference>
<dbReference type="InterPro" id="IPR036937">
    <property type="entry name" value="Adhesion_dom_fimbrial_sf"/>
</dbReference>
<evidence type="ECO:0000256" key="2">
    <source>
        <dbReference type="ARBA" id="ARBA00006671"/>
    </source>
</evidence>
<dbReference type="EMBL" id="CABVQH010000002">
    <property type="protein sequence ID" value="VWC53655.1"/>
    <property type="molecule type" value="Genomic_DNA"/>
</dbReference>
<dbReference type="SUPFAM" id="SSF49401">
    <property type="entry name" value="Bacterial adhesins"/>
    <property type="match status" value="1"/>
</dbReference>
<accession>A0A6P2T5T6</accession>
<evidence type="ECO:0000256" key="5">
    <source>
        <dbReference type="SAM" id="SignalP"/>
    </source>
</evidence>
<protein>
    <submittedName>
        <fullName evidence="6">Fimbrial protein</fullName>
    </submittedName>
</protein>